<dbReference type="Proteomes" id="UP001432027">
    <property type="component" value="Unassembled WGS sequence"/>
</dbReference>
<feature type="transmembrane region" description="Helical" evidence="1">
    <location>
        <begin position="18"/>
        <end position="40"/>
    </location>
</feature>
<evidence type="ECO:0000313" key="3">
    <source>
        <dbReference type="Proteomes" id="UP001432027"/>
    </source>
</evidence>
<accession>A0AAV5STP6</accession>
<reference evidence="2" key="1">
    <citation type="submission" date="2023-10" db="EMBL/GenBank/DDBJ databases">
        <title>Genome assembly of Pristionchus species.</title>
        <authorList>
            <person name="Yoshida K."/>
            <person name="Sommer R.J."/>
        </authorList>
    </citation>
    <scope>NUCLEOTIDE SEQUENCE</scope>
    <source>
        <strain evidence="2">RS0144</strain>
    </source>
</reference>
<feature type="non-terminal residue" evidence="2">
    <location>
        <position position="98"/>
    </location>
</feature>
<name>A0AAV5STP6_9BILA</name>
<gene>
    <name evidence="2" type="ORF">PENTCL1PPCAC_8342</name>
</gene>
<proteinExistence type="predicted"/>
<keyword evidence="1" id="KW-1133">Transmembrane helix</keyword>
<evidence type="ECO:0000256" key="1">
    <source>
        <dbReference type="SAM" id="Phobius"/>
    </source>
</evidence>
<protein>
    <recommendedName>
        <fullName evidence="4">G protein-coupled receptor</fullName>
    </recommendedName>
</protein>
<keyword evidence="1" id="KW-0472">Membrane</keyword>
<dbReference type="EMBL" id="BTSX01000002">
    <property type="protein sequence ID" value="GMS86167.1"/>
    <property type="molecule type" value="Genomic_DNA"/>
</dbReference>
<keyword evidence="3" id="KW-1185">Reference proteome</keyword>
<keyword evidence="1" id="KW-0812">Transmembrane</keyword>
<organism evidence="2 3">
    <name type="scientific">Pristionchus entomophagus</name>
    <dbReference type="NCBI Taxonomy" id="358040"/>
    <lineage>
        <taxon>Eukaryota</taxon>
        <taxon>Metazoa</taxon>
        <taxon>Ecdysozoa</taxon>
        <taxon>Nematoda</taxon>
        <taxon>Chromadorea</taxon>
        <taxon>Rhabditida</taxon>
        <taxon>Rhabditina</taxon>
        <taxon>Diplogasteromorpha</taxon>
        <taxon>Diplogasteroidea</taxon>
        <taxon>Neodiplogasteridae</taxon>
        <taxon>Pristionchus</taxon>
    </lineage>
</organism>
<comment type="caution">
    <text evidence="2">The sequence shown here is derived from an EMBL/GenBank/DDBJ whole genome shotgun (WGS) entry which is preliminary data.</text>
</comment>
<sequence>MWVAPTAYIPQVWAYMLYYRQFAIAASIIMYLPIAIRVVYLRKRAMAQRSVVKGANPHRRLFRTTVLIGVTLLCEIIFVAIPDVFLNFNAFGLKKYEM</sequence>
<dbReference type="AlphaFoldDB" id="A0AAV5STP6"/>
<evidence type="ECO:0000313" key="2">
    <source>
        <dbReference type="EMBL" id="GMS86167.1"/>
    </source>
</evidence>
<feature type="transmembrane region" description="Helical" evidence="1">
    <location>
        <begin position="61"/>
        <end position="81"/>
    </location>
</feature>
<evidence type="ECO:0008006" key="4">
    <source>
        <dbReference type="Google" id="ProtNLM"/>
    </source>
</evidence>